<accession>A0A136PPX6</accession>
<dbReference type="Pfam" id="PF14525">
    <property type="entry name" value="AraC_binding_2"/>
    <property type="match status" value="1"/>
</dbReference>
<reference evidence="5 6" key="1">
    <citation type="submission" date="2016-01" db="EMBL/GenBank/DDBJ databases">
        <title>Whole genome sequence and analysis of Micromonospora rosaria DSM 803, which can produce antibacterial substance rosamicin.</title>
        <authorList>
            <person name="Yang H."/>
            <person name="He X."/>
            <person name="Zhu D."/>
        </authorList>
    </citation>
    <scope>NUCLEOTIDE SEQUENCE [LARGE SCALE GENOMIC DNA]</scope>
    <source>
        <strain evidence="5 6">DSM 803</strain>
    </source>
</reference>
<evidence type="ECO:0000256" key="2">
    <source>
        <dbReference type="ARBA" id="ARBA00023125"/>
    </source>
</evidence>
<dbReference type="Gene3D" id="1.10.10.60">
    <property type="entry name" value="Homeodomain-like"/>
    <property type="match status" value="1"/>
</dbReference>
<evidence type="ECO:0000313" key="6">
    <source>
        <dbReference type="Proteomes" id="UP000070620"/>
    </source>
</evidence>
<dbReference type="InterPro" id="IPR009057">
    <property type="entry name" value="Homeodomain-like_sf"/>
</dbReference>
<dbReference type="EMBL" id="LRQV01000073">
    <property type="protein sequence ID" value="KXK60387.1"/>
    <property type="molecule type" value="Genomic_DNA"/>
</dbReference>
<dbReference type="Proteomes" id="UP000070620">
    <property type="component" value="Unassembled WGS sequence"/>
</dbReference>
<comment type="caution">
    <text evidence="5">The sequence shown here is derived from an EMBL/GenBank/DDBJ whole genome shotgun (WGS) entry which is preliminary data.</text>
</comment>
<dbReference type="SMART" id="SM00342">
    <property type="entry name" value="HTH_ARAC"/>
    <property type="match status" value="1"/>
</dbReference>
<keyword evidence="2" id="KW-0238">DNA-binding</keyword>
<dbReference type="PRINTS" id="PR00032">
    <property type="entry name" value="HTHARAC"/>
</dbReference>
<dbReference type="GO" id="GO:0003700">
    <property type="term" value="F:DNA-binding transcription factor activity"/>
    <property type="evidence" value="ECO:0007669"/>
    <property type="project" value="InterPro"/>
</dbReference>
<dbReference type="AlphaFoldDB" id="A0A136PPX6"/>
<dbReference type="PANTHER" id="PTHR46796:SF6">
    <property type="entry name" value="ARAC SUBFAMILY"/>
    <property type="match status" value="1"/>
</dbReference>
<dbReference type="Pfam" id="PF12833">
    <property type="entry name" value="HTH_18"/>
    <property type="match status" value="1"/>
</dbReference>
<protein>
    <submittedName>
        <fullName evidence="5">AraC family transcriptional regulator</fullName>
    </submittedName>
</protein>
<evidence type="ECO:0000256" key="3">
    <source>
        <dbReference type="ARBA" id="ARBA00023163"/>
    </source>
</evidence>
<dbReference type="InterPro" id="IPR050204">
    <property type="entry name" value="AraC_XylS_family_regulators"/>
</dbReference>
<name>A0A136PPX6_9ACTN</name>
<dbReference type="PROSITE" id="PS00041">
    <property type="entry name" value="HTH_ARAC_FAMILY_1"/>
    <property type="match status" value="1"/>
</dbReference>
<keyword evidence="6" id="KW-1185">Reference proteome</keyword>
<keyword evidence="3" id="KW-0804">Transcription</keyword>
<organism evidence="5 6">
    <name type="scientific">Micromonospora rosaria</name>
    <dbReference type="NCBI Taxonomy" id="47874"/>
    <lineage>
        <taxon>Bacteria</taxon>
        <taxon>Bacillati</taxon>
        <taxon>Actinomycetota</taxon>
        <taxon>Actinomycetes</taxon>
        <taxon>Micromonosporales</taxon>
        <taxon>Micromonosporaceae</taxon>
        <taxon>Micromonospora</taxon>
    </lineage>
</organism>
<dbReference type="PANTHER" id="PTHR46796">
    <property type="entry name" value="HTH-TYPE TRANSCRIPTIONAL ACTIVATOR RHAS-RELATED"/>
    <property type="match status" value="1"/>
</dbReference>
<dbReference type="OrthoDB" id="9799345at2"/>
<dbReference type="PROSITE" id="PS01124">
    <property type="entry name" value="HTH_ARAC_FAMILY_2"/>
    <property type="match status" value="1"/>
</dbReference>
<evidence type="ECO:0000313" key="5">
    <source>
        <dbReference type="EMBL" id="KXK60387.1"/>
    </source>
</evidence>
<dbReference type="InterPro" id="IPR020449">
    <property type="entry name" value="Tscrpt_reg_AraC-type_HTH"/>
</dbReference>
<dbReference type="InterPro" id="IPR018060">
    <property type="entry name" value="HTH_AraC"/>
</dbReference>
<dbReference type="InterPro" id="IPR018062">
    <property type="entry name" value="HTH_AraC-typ_CS"/>
</dbReference>
<evidence type="ECO:0000256" key="1">
    <source>
        <dbReference type="ARBA" id="ARBA00023015"/>
    </source>
</evidence>
<dbReference type="InterPro" id="IPR035418">
    <property type="entry name" value="AraC-bd_2"/>
</dbReference>
<dbReference type="GO" id="GO:0043565">
    <property type="term" value="F:sequence-specific DNA binding"/>
    <property type="evidence" value="ECO:0007669"/>
    <property type="project" value="InterPro"/>
</dbReference>
<sequence length="315" mass="34855">MLILDTADLPVSERAEAYHAAASGETGSCSIEQEPSGTGVWKRLEAWRFGPLTLFATHGSGMTIRRTARNARFDSMNTVSIITQSQGRGAFTWNGHQQHVGPDTLALAQKSAGYAYGWSGTGLSLAFMVDADRLDLPEHLVRAAIPFLRHSRISALLLQHIRALHRDADQLSTGPAGDHLAAATMELTRALIASVSAHGPVRRAVAEDTLLVRILAYVRAHLTDPGLTPHRIASVHNISLRTLYRLCEEGEVSLEQWIIRQRLDGSRRALTSPEHAHRTIGAIARSWGFSSPVFFSRRFRQAYGLSPVEWRRHHR</sequence>
<dbReference type="SUPFAM" id="SSF46689">
    <property type="entry name" value="Homeodomain-like"/>
    <property type="match status" value="1"/>
</dbReference>
<gene>
    <name evidence="5" type="ORF">AWW66_19065</name>
</gene>
<evidence type="ECO:0000259" key="4">
    <source>
        <dbReference type="PROSITE" id="PS01124"/>
    </source>
</evidence>
<feature type="domain" description="HTH araC/xylS-type" evidence="4">
    <location>
        <begin position="212"/>
        <end position="313"/>
    </location>
</feature>
<proteinExistence type="predicted"/>
<keyword evidence="1" id="KW-0805">Transcription regulation</keyword>